<name>A0A7W7ZXR9_9ACTN</name>
<dbReference type="Proteomes" id="UP000568380">
    <property type="component" value="Unassembled WGS sequence"/>
</dbReference>
<dbReference type="SUPFAM" id="SSF52091">
    <property type="entry name" value="SpoIIaa-like"/>
    <property type="match status" value="1"/>
</dbReference>
<evidence type="ECO:0000256" key="2">
    <source>
        <dbReference type="RuleBase" id="RU003749"/>
    </source>
</evidence>
<keyword evidence="5" id="KW-1185">Reference proteome</keyword>
<dbReference type="InterPro" id="IPR003658">
    <property type="entry name" value="Anti-sigma_ant"/>
</dbReference>
<evidence type="ECO:0000313" key="5">
    <source>
        <dbReference type="Proteomes" id="UP000568380"/>
    </source>
</evidence>
<dbReference type="PANTHER" id="PTHR33495">
    <property type="entry name" value="ANTI-SIGMA FACTOR ANTAGONIST TM_1081-RELATED-RELATED"/>
    <property type="match status" value="1"/>
</dbReference>
<feature type="domain" description="STAS" evidence="3">
    <location>
        <begin position="4"/>
        <end position="113"/>
    </location>
</feature>
<evidence type="ECO:0000313" key="4">
    <source>
        <dbReference type="EMBL" id="MBB5075795.1"/>
    </source>
</evidence>
<dbReference type="PROSITE" id="PS50801">
    <property type="entry name" value="STAS"/>
    <property type="match status" value="1"/>
</dbReference>
<comment type="similarity">
    <text evidence="1 2">Belongs to the anti-sigma-factor antagonist family.</text>
</comment>
<proteinExistence type="inferred from homology"/>
<organism evidence="4 5">
    <name type="scientific">Nonomuraea endophytica</name>
    <dbReference type="NCBI Taxonomy" id="714136"/>
    <lineage>
        <taxon>Bacteria</taxon>
        <taxon>Bacillati</taxon>
        <taxon>Actinomycetota</taxon>
        <taxon>Actinomycetes</taxon>
        <taxon>Streptosporangiales</taxon>
        <taxon>Streptosporangiaceae</taxon>
        <taxon>Nonomuraea</taxon>
    </lineage>
</organism>
<dbReference type="RefSeq" id="WP_184958943.1">
    <property type="nucleotide sequence ID" value="NZ_JACHIN010000001.1"/>
</dbReference>
<evidence type="ECO:0000259" key="3">
    <source>
        <dbReference type="PROSITE" id="PS50801"/>
    </source>
</evidence>
<gene>
    <name evidence="4" type="ORF">HNR40_001241</name>
</gene>
<dbReference type="PANTHER" id="PTHR33495:SF2">
    <property type="entry name" value="ANTI-SIGMA FACTOR ANTAGONIST TM_1081-RELATED"/>
    <property type="match status" value="1"/>
</dbReference>
<dbReference type="Pfam" id="PF01740">
    <property type="entry name" value="STAS"/>
    <property type="match status" value="1"/>
</dbReference>
<reference evidence="4 5" key="1">
    <citation type="submission" date="2020-08" db="EMBL/GenBank/DDBJ databases">
        <title>Genomic Encyclopedia of Type Strains, Phase IV (KMG-IV): sequencing the most valuable type-strain genomes for metagenomic binning, comparative biology and taxonomic classification.</title>
        <authorList>
            <person name="Goeker M."/>
        </authorList>
    </citation>
    <scope>NUCLEOTIDE SEQUENCE [LARGE SCALE GENOMIC DNA]</scope>
    <source>
        <strain evidence="4 5">DSM 45385</strain>
    </source>
</reference>
<dbReference type="InterPro" id="IPR002645">
    <property type="entry name" value="STAS_dom"/>
</dbReference>
<dbReference type="EMBL" id="JACHIN010000001">
    <property type="protein sequence ID" value="MBB5075795.1"/>
    <property type="molecule type" value="Genomic_DNA"/>
</dbReference>
<dbReference type="GO" id="GO:0043856">
    <property type="term" value="F:anti-sigma factor antagonist activity"/>
    <property type="evidence" value="ECO:0007669"/>
    <property type="project" value="InterPro"/>
</dbReference>
<accession>A0A7W7ZXR9</accession>
<sequence>MPTLLLTCRPFDGLTLVGVAGELDATNAADLGTYIEGQHPEWALPLVLDLAALTFMDSTGLHLLIGLHHREHEHGGRLHLAAPHARVSRLLQITGTDRLFHTHPSLQRALTAARLTLSSARGA</sequence>
<comment type="caution">
    <text evidence="4">The sequence shown here is derived from an EMBL/GenBank/DDBJ whole genome shotgun (WGS) entry which is preliminary data.</text>
</comment>
<dbReference type="InterPro" id="IPR036513">
    <property type="entry name" value="STAS_dom_sf"/>
</dbReference>
<evidence type="ECO:0000256" key="1">
    <source>
        <dbReference type="ARBA" id="ARBA00009013"/>
    </source>
</evidence>
<dbReference type="NCBIfam" id="TIGR00377">
    <property type="entry name" value="ant_ant_sig"/>
    <property type="match status" value="1"/>
</dbReference>
<dbReference type="Gene3D" id="3.30.750.24">
    <property type="entry name" value="STAS domain"/>
    <property type="match status" value="1"/>
</dbReference>
<dbReference type="AlphaFoldDB" id="A0A7W7ZXR9"/>
<protein>
    <recommendedName>
        <fullName evidence="2">Anti-sigma factor antagonist</fullName>
    </recommendedName>
</protein>
<dbReference type="CDD" id="cd07043">
    <property type="entry name" value="STAS_anti-anti-sigma_factors"/>
    <property type="match status" value="1"/>
</dbReference>